<keyword evidence="3" id="KW-1185">Reference proteome</keyword>
<dbReference type="PANTHER" id="PTHR37198">
    <property type="entry name" value="NUCLEOLIN"/>
    <property type="match status" value="1"/>
</dbReference>
<feature type="compositionally biased region" description="Polar residues" evidence="1">
    <location>
        <begin position="417"/>
        <end position="426"/>
    </location>
</feature>
<dbReference type="Proteomes" id="UP001153076">
    <property type="component" value="Unassembled WGS sequence"/>
</dbReference>
<evidence type="ECO:0000313" key="3">
    <source>
        <dbReference type="Proteomes" id="UP001153076"/>
    </source>
</evidence>
<organism evidence="2 3">
    <name type="scientific">Carnegiea gigantea</name>
    <dbReference type="NCBI Taxonomy" id="171969"/>
    <lineage>
        <taxon>Eukaryota</taxon>
        <taxon>Viridiplantae</taxon>
        <taxon>Streptophyta</taxon>
        <taxon>Embryophyta</taxon>
        <taxon>Tracheophyta</taxon>
        <taxon>Spermatophyta</taxon>
        <taxon>Magnoliopsida</taxon>
        <taxon>eudicotyledons</taxon>
        <taxon>Gunneridae</taxon>
        <taxon>Pentapetalae</taxon>
        <taxon>Caryophyllales</taxon>
        <taxon>Cactineae</taxon>
        <taxon>Cactaceae</taxon>
        <taxon>Cactoideae</taxon>
        <taxon>Echinocereeae</taxon>
        <taxon>Carnegiea</taxon>
    </lineage>
</organism>
<evidence type="ECO:0000313" key="2">
    <source>
        <dbReference type="EMBL" id="KAJ8426620.1"/>
    </source>
</evidence>
<feature type="compositionally biased region" description="Low complexity" evidence="1">
    <location>
        <begin position="300"/>
        <end position="311"/>
    </location>
</feature>
<feature type="compositionally biased region" description="Basic and acidic residues" evidence="1">
    <location>
        <begin position="240"/>
        <end position="278"/>
    </location>
</feature>
<comment type="caution">
    <text evidence="2">The sequence shown here is derived from an EMBL/GenBank/DDBJ whole genome shotgun (WGS) entry which is preliminary data.</text>
</comment>
<name>A0A9Q1JNQ8_9CARY</name>
<feature type="region of interest" description="Disordered" evidence="1">
    <location>
        <begin position="240"/>
        <end position="312"/>
    </location>
</feature>
<sequence>MASEVANIYRENLLCYLSYCCHRMEYPSEEYCDVADYSQSYPLDDYSQSYESKSKLGRIWSTGLNIGKKMVVTGVVISSAPFVLPPLMALSALGVAFSVPAGFAFATYACSEKLMDKLLPMPSPPPLVDDGLLSTTEEEDRFYRDDVGKGYEEDEDIDAEEREFEGDTRKEIEMRIELVEEGNSKIDDYDRAPVNEIVEKDRYKEDIGEYKDEEIPLNISGISDEEMRRETTGLIEEMRDGGKYDHEKQDVSAEETTKDNETMREIPIKDLSENKGDRNLFVIPEEVKPEEDAKGAMKGSTSNDTSSNLTSVGIEGTNEKVSEMKPQVEKKLVVQVKTSGDHNATDVRLETSSDKTKGALVISDADARETADEIGLDLFDHVTSSPDQTGDSARKTSGGVHEAPIEPKEPAPERAETTSNQVTTAGSGKVKPSEEKIWEQIHAMRTVVGYKVAPQSSSAEELKALYIFTGVEPPASSKDPVDLTDINEKLHFLMSIIGVK</sequence>
<dbReference type="PANTHER" id="PTHR37198:SF1">
    <property type="entry name" value="NUCLEOLIN"/>
    <property type="match status" value="1"/>
</dbReference>
<feature type="region of interest" description="Disordered" evidence="1">
    <location>
        <begin position="336"/>
        <end position="355"/>
    </location>
</feature>
<accession>A0A9Q1JNQ8</accession>
<gene>
    <name evidence="2" type="ORF">Cgig2_011839</name>
</gene>
<proteinExistence type="predicted"/>
<protein>
    <submittedName>
        <fullName evidence="2">Uncharacterized protein</fullName>
    </submittedName>
</protein>
<feature type="compositionally biased region" description="Basic and acidic residues" evidence="1">
    <location>
        <begin position="285"/>
        <end position="295"/>
    </location>
</feature>
<dbReference type="OrthoDB" id="1933309at2759"/>
<feature type="compositionally biased region" description="Polar residues" evidence="1">
    <location>
        <begin position="382"/>
        <end position="391"/>
    </location>
</feature>
<feature type="region of interest" description="Disordered" evidence="1">
    <location>
        <begin position="380"/>
        <end position="433"/>
    </location>
</feature>
<feature type="compositionally biased region" description="Basic and acidic residues" evidence="1">
    <location>
        <begin position="403"/>
        <end position="416"/>
    </location>
</feature>
<feature type="compositionally biased region" description="Basic and acidic residues" evidence="1">
    <location>
        <begin position="339"/>
        <end position="355"/>
    </location>
</feature>
<reference evidence="2" key="1">
    <citation type="submission" date="2022-04" db="EMBL/GenBank/DDBJ databases">
        <title>Carnegiea gigantea Genome sequencing and assembly v2.</title>
        <authorList>
            <person name="Copetti D."/>
            <person name="Sanderson M.J."/>
            <person name="Burquez A."/>
            <person name="Wojciechowski M.F."/>
        </authorList>
    </citation>
    <scope>NUCLEOTIDE SEQUENCE</scope>
    <source>
        <strain evidence="2">SGP5-SGP5p</strain>
        <tissue evidence="2">Aerial part</tissue>
    </source>
</reference>
<dbReference type="AlphaFoldDB" id="A0A9Q1JNQ8"/>
<dbReference type="EMBL" id="JAKOGI010001260">
    <property type="protein sequence ID" value="KAJ8426620.1"/>
    <property type="molecule type" value="Genomic_DNA"/>
</dbReference>
<evidence type="ECO:0000256" key="1">
    <source>
        <dbReference type="SAM" id="MobiDB-lite"/>
    </source>
</evidence>